<dbReference type="AlphaFoldDB" id="A0A183J323"/>
<accession>A0A183J323</accession>
<name>A0A183J323_9BILA</name>
<reference evidence="4" key="1">
    <citation type="submission" date="2016-06" db="UniProtKB">
        <authorList>
            <consortium name="WormBaseParasite"/>
        </authorList>
    </citation>
    <scope>IDENTIFICATION</scope>
</reference>
<organism evidence="4">
    <name type="scientific">Soboliphyme baturini</name>
    <dbReference type="NCBI Taxonomy" id="241478"/>
    <lineage>
        <taxon>Eukaryota</taxon>
        <taxon>Metazoa</taxon>
        <taxon>Ecdysozoa</taxon>
        <taxon>Nematoda</taxon>
        <taxon>Enoplea</taxon>
        <taxon>Dorylaimia</taxon>
        <taxon>Dioctophymatida</taxon>
        <taxon>Dioctophymatoidea</taxon>
        <taxon>Soboliphymatidae</taxon>
        <taxon>Soboliphyme</taxon>
    </lineage>
</organism>
<protein>
    <submittedName>
        <fullName evidence="2 4">Uncharacterized protein</fullName>
    </submittedName>
</protein>
<dbReference type="WBParaSite" id="SBAD_0001063501-mRNA-1">
    <property type="protein sequence ID" value="SBAD_0001063501-mRNA-1"/>
    <property type="gene ID" value="SBAD_0001063501"/>
</dbReference>
<dbReference type="Proteomes" id="UP000270296">
    <property type="component" value="Unassembled WGS sequence"/>
</dbReference>
<gene>
    <name evidence="2" type="ORF">SBAD_LOCUS10272</name>
</gene>
<keyword evidence="3" id="KW-1185">Reference proteome</keyword>
<reference evidence="2 3" key="2">
    <citation type="submission" date="2018-11" db="EMBL/GenBank/DDBJ databases">
        <authorList>
            <consortium name="Pathogen Informatics"/>
        </authorList>
    </citation>
    <scope>NUCLEOTIDE SEQUENCE [LARGE SCALE GENOMIC DNA]</scope>
</reference>
<evidence type="ECO:0000256" key="1">
    <source>
        <dbReference type="SAM" id="MobiDB-lite"/>
    </source>
</evidence>
<evidence type="ECO:0000313" key="4">
    <source>
        <dbReference type="WBParaSite" id="SBAD_0001063501-mRNA-1"/>
    </source>
</evidence>
<evidence type="ECO:0000313" key="3">
    <source>
        <dbReference type="Proteomes" id="UP000270296"/>
    </source>
</evidence>
<feature type="compositionally biased region" description="Basic and acidic residues" evidence="1">
    <location>
        <begin position="64"/>
        <end position="86"/>
    </location>
</feature>
<feature type="compositionally biased region" description="Polar residues" evidence="1">
    <location>
        <begin position="87"/>
        <end position="97"/>
    </location>
</feature>
<sequence length="128" mass="14244">MKTQFCSGHRWSTIVSRSSAEIADGGESGFAAAFVLTVRENTSAVPRFDDWLLTSSSSARQRCQAREGSLENETRREDVKRNERSNEWTTAEASLTPSPARRCRCRVDSKTNAMLVVSAVVIRANQVF</sequence>
<dbReference type="EMBL" id="UZAM01013848">
    <property type="protein sequence ID" value="VDP30405.1"/>
    <property type="molecule type" value="Genomic_DNA"/>
</dbReference>
<evidence type="ECO:0000313" key="2">
    <source>
        <dbReference type="EMBL" id="VDP30405.1"/>
    </source>
</evidence>
<feature type="region of interest" description="Disordered" evidence="1">
    <location>
        <begin position="63"/>
        <end position="100"/>
    </location>
</feature>
<proteinExistence type="predicted"/>